<dbReference type="InterPro" id="IPR000276">
    <property type="entry name" value="GPCR_Rhodpsn"/>
</dbReference>
<evidence type="ECO:0000256" key="5">
    <source>
        <dbReference type="ARBA" id="ARBA00022989"/>
    </source>
</evidence>
<comment type="subcellular location">
    <subcellularLocation>
        <location evidence="1">Cell membrane</location>
        <topology evidence="1">Multi-pass membrane protein</topology>
    </subcellularLocation>
</comment>
<dbReference type="Gene3D" id="1.20.1070.10">
    <property type="entry name" value="Rhodopsin 7-helix transmembrane proteins"/>
    <property type="match status" value="1"/>
</dbReference>
<feature type="transmembrane region" description="Helical" evidence="10">
    <location>
        <begin position="21"/>
        <end position="39"/>
    </location>
</feature>
<keyword evidence="7 10" id="KW-0472">Membrane</keyword>
<dbReference type="Proteomes" id="UP001286313">
    <property type="component" value="Unassembled WGS sequence"/>
</dbReference>
<evidence type="ECO:0000256" key="9">
    <source>
        <dbReference type="ARBA" id="ARBA00023224"/>
    </source>
</evidence>
<dbReference type="GO" id="GO:0004995">
    <property type="term" value="F:tachykinin receptor activity"/>
    <property type="evidence" value="ECO:0007669"/>
    <property type="project" value="InterPro"/>
</dbReference>
<evidence type="ECO:0000256" key="8">
    <source>
        <dbReference type="ARBA" id="ARBA00023170"/>
    </source>
</evidence>
<dbReference type="AlphaFoldDB" id="A0AAE1KES8"/>
<keyword evidence="4 10" id="KW-0812">Transmembrane</keyword>
<sequence>YIAIVRPLEPRMSKTTARVTIAVVWSSSMLLALPCLLYSTTVSVTYKDDEVRRGCILRWPDGHTSSSRQEHM</sequence>
<evidence type="ECO:0000256" key="10">
    <source>
        <dbReference type="SAM" id="Phobius"/>
    </source>
</evidence>
<name>A0AAE1KES8_PETCI</name>
<evidence type="ECO:0000256" key="2">
    <source>
        <dbReference type="ARBA" id="ARBA00010663"/>
    </source>
</evidence>
<keyword evidence="5 10" id="KW-1133">Transmembrane helix</keyword>
<comment type="similarity">
    <text evidence="2">Belongs to the G-protein coupled receptor 1 family.</text>
</comment>
<feature type="non-terminal residue" evidence="12">
    <location>
        <position position="72"/>
    </location>
</feature>
<keyword evidence="6" id="KW-0297">G-protein coupled receptor</keyword>
<dbReference type="InterPro" id="IPR001681">
    <property type="entry name" value="Neurokn_rcpt"/>
</dbReference>
<evidence type="ECO:0000256" key="3">
    <source>
        <dbReference type="ARBA" id="ARBA00022475"/>
    </source>
</evidence>
<reference evidence="12" key="1">
    <citation type="submission" date="2023-10" db="EMBL/GenBank/DDBJ databases">
        <title>Genome assemblies of two species of porcelain crab, Petrolisthes cinctipes and Petrolisthes manimaculis (Anomura: Porcellanidae).</title>
        <authorList>
            <person name="Angst P."/>
        </authorList>
    </citation>
    <scope>NUCLEOTIDE SEQUENCE</scope>
    <source>
        <strain evidence="12">PB745_01</strain>
        <tissue evidence="12">Gill</tissue>
    </source>
</reference>
<keyword evidence="9" id="KW-0807">Transducer</keyword>
<dbReference type="PANTHER" id="PTHR46925:SF2">
    <property type="entry name" value="G-PROTEIN COUPLED RECEPTOR TKR-1-RELATED"/>
    <property type="match status" value="1"/>
</dbReference>
<dbReference type="PANTHER" id="PTHR46925">
    <property type="entry name" value="G-PROTEIN COUPLED RECEPTOR TKR-1-RELATED"/>
    <property type="match status" value="1"/>
</dbReference>
<organism evidence="12 13">
    <name type="scientific">Petrolisthes cinctipes</name>
    <name type="common">Flat porcelain crab</name>
    <dbReference type="NCBI Taxonomy" id="88211"/>
    <lineage>
        <taxon>Eukaryota</taxon>
        <taxon>Metazoa</taxon>
        <taxon>Ecdysozoa</taxon>
        <taxon>Arthropoda</taxon>
        <taxon>Crustacea</taxon>
        <taxon>Multicrustacea</taxon>
        <taxon>Malacostraca</taxon>
        <taxon>Eumalacostraca</taxon>
        <taxon>Eucarida</taxon>
        <taxon>Decapoda</taxon>
        <taxon>Pleocyemata</taxon>
        <taxon>Anomura</taxon>
        <taxon>Galatheoidea</taxon>
        <taxon>Porcellanidae</taxon>
        <taxon>Petrolisthes</taxon>
    </lineage>
</organism>
<keyword evidence="8" id="KW-0675">Receptor</keyword>
<evidence type="ECO:0000256" key="1">
    <source>
        <dbReference type="ARBA" id="ARBA00004651"/>
    </source>
</evidence>
<dbReference type="SUPFAM" id="SSF81321">
    <property type="entry name" value="Family A G protein-coupled receptor-like"/>
    <property type="match status" value="1"/>
</dbReference>
<keyword evidence="3" id="KW-1003">Cell membrane</keyword>
<evidence type="ECO:0000256" key="7">
    <source>
        <dbReference type="ARBA" id="ARBA00023136"/>
    </source>
</evidence>
<dbReference type="GO" id="GO:0005886">
    <property type="term" value="C:plasma membrane"/>
    <property type="evidence" value="ECO:0007669"/>
    <property type="project" value="UniProtKB-SubCell"/>
</dbReference>
<dbReference type="Pfam" id="PF00001">
    <property type="entry name" value="7tm_1"/>
    <property type="match status" value="1"/>
</dbReference>
<gene>
    <name evidence="12" type="ORF">Pcinc_024783</name>
</gene>
<protein>
    <recommendedName>
        <fullName evidence="11">G-protein coupled receptors family 1 profile domain-containing protein</fullName>
    </recommendedName>
</protein>
<dbReference type="PROSITE" id="PS50262">
    <property type="entry name" value="G_PROTEIN_RECEP_F1_2"/>
    <property type="match status" value="1"/>
</dbReference>
<accession>A0AAE1KES8</accession>
<evidence type="ECO:0000259" key="11">
    <source>
        <dbReference type="PROSITE" id="PS50262"/>
    </source>
</evidence>
<evidence type="ECO:0000313" key="12">
    <source>
        <dbReference type="EMBL" id="KAK3869950.1"/>
    </source>
</evidence>
<evidence type="ECO:0000256" key="4">
    <source>
        <dbReference type="ARBA" id="ARBA00022692"/>
    </source>
</evidence>
<evidence type="ECO:0000256" key="6">
    <source>
        <dbReference type="ARBA" id="ARBA00023040"/>
    </source>
</evidence>
<proteinExistence type="inferred from homology"/>
<feature type="domain" description="G-protein coupled receptors family 1 profile" evidence="11">
    <location>
        <begin position="1"/>
        <end position="72"/>
    </location>
</feature>
<keyword evidence="13" id="KW-1185">Reference proteome</keyword>
<dbReference type="EMBL" id="JAWQEG010002750">
    <property type="protein sequence ID" value="KAK3869950.1"/>
    <property type="molecule type" value="Genomic_DNA"/>
</dbReference>
<comment type="caution">
    <text evidence="12">The sequence shown here is derived from an EMBL/GenBank/DDBJ whole genome shotgun (WGS) entry which is preliminary data.</text>
</comment>
<evidence type="ECO:0000313" key="13">
    <source>
        <dbReference type="Proteomes" id="UP001286313"/>
    </source>
</evidence>
<dbReference type="InterPro" id="IPR017452">
    <property type="entry name" value="GPCR_Rhodpsn_7TM"/>
</dbReference>